<dbReference type="CDD" id="cd00082">
    <property type="entry name" value="HisKA"/>
    <property type="match status" value="1"/>
</dbReference>
<reference evidence="16 21" key="2">
    <citation type="submission" date="2020-02" db="EMBL/GenBank/DDBJ databases">
        <title>Whole-genome sequencing and comparative analysis of the genomes of Bacteroides thetaiotaomicron and Escherichia coli isolated from a healthy resident in Vietnam.</title>
        <authorList>
            <person name="Mohsin M."/>
            <person name="Tanaka K."/>
            <person name="Kawahara R."/>
            <person name="Kondo S."/>
            <person name="Noguchi H."/>
            <person name="Motooka D."/>
            <person name="Nakamura S."/>
            <person name="Khong D.T."/>
            <person name="Nguyen T.N."/>
            <person name="Tran H.T."/>
            <person name="Yamamoto Y."/>
        </authorList>
    </citation>
    <scope>NUCLEOTIDE SEQUENCE [LARGE SCALE GENOMIC DNA]</scope>
    <source>
        <strain evidence="16 21">F9-2</strain>
    </source>
</reference>
<dbReference type="NCBIfam" id="TIGR00229">
    <property type="entry name" value="sensory_box"/>
    <property type="match status" value="2"/>
</dbReference>
<dbReference type="SUPFAM" id="SSF55785">
    <property type="entry name" value="PYP-like sensor domain (PAS domain)"/>
    <property type="match status" value="2"/>
</dbReference>
<evidence type="ECO:0000256" key="8">
    <source>
        <dbReference type="ARBA" id="ARBA00022777"/>
    </source>
</evidence>
<dbReference type="InterPro" id="IPR003594">
    <property type="entry name" value="HATPase_dom"/>
</dbReference>
<evidence type="ECO:0000256" key="13">
    <source>
        <dbReference type="SAM" id="Coils"/>
    </source>
</evidence>
<reference evidence="17 20" key="1">
    <citation type="submission" date="2018-08" db="EMBL/GenBank/DDBJ databases">
        <title>A genome reference for cultivated species of the human gut microbiota.</title>
        <authorList>
            <person name="Zou Y."/>
            <person name="Xue W."/>
            <person name="Luo G."/>
        </authorList>
    </citation>
    <scope>NUCLEOTIDE SEQUENCE [LARGE SCALE GENOMIC DNA]</scope>
    <source>
        <strain evidence="17 20">AF37-12</strain>
    </source>
</reference>
<evidence type="ECO:0000256" key="7">
    <source>
        <dbReference type="ARBA" id="ARBA00022741"/>
    </source>
</evidence>
<evidence type="ECO:0000259" key="14">
    <source>
        <dbReference type="PROSITE" id="PS50109"/>
    </source>
</evidence>
<dbReference type="PROSITE" id="PS50109">
    <property type="entry name" value="HIS_KIN"/>
    <property type="match status" value="1"/>
</dbReference>
<keyword evidence="12" id="KW-0472">Membrane</keyword>
<dbReference type="InterPro" id="IPR036890">
    <property type="entry name" value="HATPase_C_sf"/>
</dbReference>
<proteinExistence type="predicted"/>
<dbReference type="PANTHER" id="PTHR43711:SF31">
    <property type="entry name" value="HISTIDINE KINASE"/>
    <property type="match status" value="1"/>
</dbReference>
<keyword evidence="9" id="KW-0067">ATP-binding</keyword>
<keyword evidence="4" id="KW-0597">Phosphoprotein</keyword>
<dbReference type="Pfam" id="PF00512">
    <property type="entry name" value="HisKA"/>
    <property type="match status" value="1"/>
</dbReference>
<evidence type="ECO:0000256" key="11">
    <source>
        <dbReference type="ARBA" id="ARBA00023012"/>
    </source>
</evidence>
<dbReference type="PANTHER" id="PTHR43711">
    <property type="entry name" value="TWO-COMPONENT HISTIDINE KINASE"/>
    <property type="match status" value="1"/>
</dbReference>
<keyword evidence="11" id="KW-0902">Two-component regulatory system</keyword>
<sequence>MEDYNNKTKAELLEIIQNLEKKVEQLSSESVSGRKERFRDRYSNRILDNLPDMLTVLDRDANIVELVSSPSTNHVEGTTADSITQSNIKDILPEDAYKNIRKNMEQVFRSGKSAIARHDLMMDGVPHHYEHWLSLLDKEYLLCMCRDVSQLWETEQTNAEQQNEIMRLNSLMEAIVNNVPVYLFVKDSGNDFRYLYWNKTFADYSGIPIEKAIGRNDFEIFKRTEDMEKFRLDDIRVLKEGKLDYFEEYMAASGEIRTITTMKRLVPSSNEHPYIIGISWDITEIKKTEKALDAARIKAEEADRLKSAFLANMSHEIRTPLNAIVGFSKLISSTNNENEKNQYAEIIERNSDMLLNLFNDILDLSSLEADSLKFNIQPVKILDICLQLEQQYGHKTQADVKLILDGGDANTFVSADWNRTIQIVSNLLSNAVKFTSRGEIHFGFLNKENFVEFYVRDTGIGIPAERAATIFQRFGKVDDFVQGTGLGLTLCKMLVEKMGGHIRVCSKENEGTTFYFTLPLANR</sequence>
<dbReference type="Pfam" id="PF08448">
    <property type="entry name" value="PAS_4"/>
    <property type="match status" value="2"/>
</dbReference>
<dbReference type="InterPro" id="IPR000014">
    <property type="entry name" value="PAS"/>
</dbReference>
<dbReference type="PROSITE" id="PS50112">
    <property type="entry name" value="PAS"/>
    <property type="match status" value="1"/>
</dbReference>
<dbReference type="FunFam" id="3.30.565.10:FF:000006">
    <property type="entry name" value="Sensor histidine kinase WalK"/>
    <property type="match status" value="1"/>
</dbReference>
<gene>
    <name evidence="16" type="ORF">BatF92_40750</name>
    <name evidence="17" type="ORF">DW011_18180</name>
    <name evidence="18" type="ORF">KQP68_10185</name>
    <name evidence="19" type="ORF">KQP74_18155</name>
</gene>
<evidence type="ECO:0000313" key="17">
    <source>
        <dbReference type="EMBL" id="RHL55552.1"/>
    </source>
</evidence>
<dbReference type="GO" id="GO:0000155">
    <property type="term" value="F:phosphorelay sensor kinase activity"/>
    <property type="evidence" value="ECO:0007669"/>
    <property type="project" value="InterPro"/>
</dbReference>
<evidence type="ECO:0000313" key="20">
    <source>
        <dbReference type="Proteomes" id="UP000283616"/>
    </source>
</evidence>
<keyword evidence="13" id="KW-0175">Coiled coil</keyword>
<dbReference type="Gene3D" id="3.30.450.20">
    <property type="entry name" value="PAS domain"/>
    <property type="match status" value="2"/>
</dbReference>
<dbReference type="Gene3D" id="3.30.565.10">
    <property type="entry name" value="Histidine kinase-like ATPase, C-terminal domain"/>
    <property type="match status" value="1"/>
</dbReference>
<dbReference type="EMBL" id="QROV01000023">
    <property type="protein sequence ID" value="RHL55552.1"/>
    <property type="molecule type" value="Genomic_DNA"/>
</dbReference>
<evidence type="ECO:0000256" key="9">
    <source>
        <dbReference type="ARBA" id="ARBA00022840"/>
    </source>
</evidence>
<evidence type="ECO:0000256" key="4">
    <source>
        <dbReference type="ARBA" id="ARBA00022553"/>
    </source>
</evidence>
<evidence type="ECO:0000259" key="15">
    <source>
        <dbReference type="PROSITE" id="PS50112"/>
    </source>
</evidence>
<keyword evidence="7" id="KW-0547">Nucleotide-binding</keyword>
<dbReference type="Pfam" id="PF02518">
    <property type="entry name" value="HATPase_c"/>
    <property type="match status" value="1"/>
</dbReference>
<dbReference type="Proteomes" id="UP000283616">
    <property type="component" value="Unassembled WGS sequence"/>
</dbReference>
<dbReference type="EMBL" id="CP083685">
    <property type="protein sequence ID" value="UYU89857.1"/>
    <property type="molecule type" value="Genomic_DNA"/>
</dbReference>
<feature type="coiled-coil region" evidence="13">
    <location>
        <begin position="9"/>
        <end position="36"/>
    </location>
</feature>
<feature type="domain" description="PAS" evidence="15">
    <location>
        <begin position="168"/>
        <end position="241"/>
    </location>
</feature>
<dbReference type="SMART" id="SM00091">
    <property type="entry name" value="PAS"/>
    <property type="match status" value="2"/>
</dbReference>
<keyword evidence="10" id="KW-1133">Transmembrane helix</keyword>
<evidence type="ECO:0000256" key="1">
    <source>
        <dbReference type="ARBA" id="ARBA00000085"/>
    </source>
</evidence>
<dbReference type="AlphaFoldDB" id="A0A139KCD8"/>
<dbReference type="InterPro" id="IPR050736">
    <property type="entry name" value="Sensor_HK_Regulatory"/>
</dbReference>
<evidence type="ECO:0000256" key="10">
    <source>
        <dbReference type="ARBA" id="ARBA00022989"/>
    </source>
</evidence>
<organism evidence="17 20">
    <name type="scientific">Bacteroides thetaiotaomicron</name>
    <dbReference type="NCBI Taxonomy" id="818"/>
    <lineage>
        <taxon>Bacteria</taxon>
        <taxon>Pseudomonadati</taxon>
        <taxon>Bacteroidota</taxon>
        <taxon>Bacteroidia</taxon>
        <taxon>Bacteroidales</taxon>
        <taxon>Bacteroidaceae</taxon>
        <taxon>Bacteroides</taxon>
    </lineage>
</organism>
<name>A0A139KCD8_BACT4</name>
<dbReference type="Proteomes" id="UP000500882">
    <property type="component" value="Chromosome"/>
</dbReference>
<keyword evidence="8 16" id="KW-0418">Kinase</keyword>
<keyword evidence="5" id="KW-0808">Transferase</keyword>
<dbReference type="SUPFAM" id="SSF47384">
    <property type="entry name" value="Homodimeric domain of signal transducing histidine kinase"/>
    <property type="match status" value="1"/>
</dbReference>
<dbReference type="RefSeq" id="WP_061473684.1">
    <property type="nucleotide sequence ID" value="NZ_AP022660.1"/>
</dbReference>
<evidence type="ECO:0000256" key="6">
    <source>
        <dbReference type="ARBA" id="ARBA00022692"/>
    </source>
</evidence>
<evidence type="ECO:0000313" key="18">
    <source>
        <dbReference type="EMBL" id="UYU68613.1"/>
    </source>
</evidence>
<comment type="catalytic activity">
    <reaction evidence="1">
        <text>ATP + protein L-histidine = ADP + protein N-phospho-L-histidine.</text>
        <dbReference type="EC" id="2.7.13.3"/>
    </reaction>
</comment>
<dbReference type="Proteomes" id="UP001162960">
    <property type="component" value="Chromosome"/>
</dbReference>
<evidence type="ECO:0000256" key="3">
    <source>
        <dbReference type="ARBA" id="ARBA00012438"/>
    </source>
</evidence>
<dbReference type="InterPro" id="IPR003661">
    <property type="entry name" value="HisK_dim/P_dom"/>
</dbReference>
<evidence type="ECO:0000256" key="5">
    <source>
        <dbReference type="ARBA" id="ARBA00022679"/>
    </source>
</evidence>
<dbReference type="GO" id="GO:0016020">
    <property type="term" value="C:membrane"/>
    <property type="evidence" value="ECO:0007669"/>
    <property type="project" value="UniProtKB-SubCell"/>
</dbReference>
<dbReference type="GO" id="GO:0005524">
    <property type="term" value="F:ATP binding"/>
    <property type="evidence" value="ECO:0007669"/>
    <property type="project" value="UniProtKB-KW"/>
</dbReference>
<dbReference type="InterPro" id="IPR004358">
    <property type="entry name" value="Sig_transdc_His_kin-like_C"/>
</dbReference>
<dbReference type="PRINTS" id="PR00344">
    <property type="entry name" value="BCTRLSENSOR"/>
</dbReference>
<evidence type="ECO:0000313" key="22">
    <source>
        <dbReference type="Proteomes" id="UP001156218"/>
    </source>
</evidence>
<feature type="domain" description="Histidine kinase" evidence="14">
    <location>
        <begin position="312"/>
        <end position="522"/>
    </location>
</feature>
<evidence type="ECO:0000313" key="16">
    <source>
        <dbReference type="EMBL" id="BCA52133.1"/>
    </source>
</evidence>
<dbReference type="SMART" id="SM00388">
    <property type="entry name" value="HisKA"/>
    <property type="match status" value="1"/>
</dbReference>
<evidence type="ECO:0000256" key="12">
    <source>
        <dbReference type="ARBA" id="ARBA00023136"/>
    </source>
</evidence>
<reference evidence="18 22" key="3">
    <citation type="submission" date="2021-06" db="EMBL/GenBank/DDBJ databases">
        <title>Interrogation of the integrated mobile genetic elements in gut-associated Bacteroides with a consensus prediction approach.</title>
        <authorList>
            <person name="Campbell D.E."/>
            <person name="Leigh J.R."/>
            <person name="Kim T."/>
            <person name="England W."/>
            <person name="Whitaker R.J."/>
            <person name="Degnan P.H."/>
        </authorList>
    </citation>
    <scope>NUCLEOTIDE SEQUENCE [LARGE SCALE GENOMIC DNA]</scope>
    <source>
        <strain evidence="19">VPI-3443</strain>
        <strain evidence="18 22">WAL8669</strain>
    </source>
</reference>
<dbReference type="SMART" id="SM00387">
    <property type="entry name" value="HATPase_c"/>
    <property type="match status" value="1"/>
</dbReference>
<evidence type="ECO:0000313" key="19">
    <source>
        <dbReference type="EMBL" id="UYU89857.1"/>
    </source>
</evidence>
<comment type="subcellular location">
    <subcellularLocation>
        <location evidence="2">Membrane</location>
    </subcellularLocation>
</comment>
<dbReference type="CDD" id="cd00130">
    <property type="entry name" value="PAS"/>
    <property type="match status" value="1"/>
</dbReference>
<evidence type="ECO:0000313" key="21">
    <source>
        <dbReference type="Proteomes" id="UP000500882"/>
    </source>
</evidence>
<dbReference type="Gene3D" id="1.10.287.130">
    <property type="match status" value="1"/>
</dbReference>
<dbReference type="FunFam" id="1.10.287.130:FF:000004">
    <property type="entry name" value="Ethylene receptor 1"/>
    <property type="match status" value="1"/>
</dbReference>
<dbReference type="EC" id="2.7.13.3" evidence="3"/>
<dbReference type="InterPro" id="IPR013656">
    <property type="entry name" value="PAS_4"/>
</dbReference>
<dbReference type="InterPro" id="IPR036097">
    <property type="entry name" value="HisK_dim/P_sf"/>
</dbReference>
<accession>A0A139KCD8</accession>
<dbReference type="Proteomes" id="UP001156218">
    <property type="component" value="Chromosome"/>
</dbReference>
<dbReference type="EMBL" id="AP022660">
    <property type="protein sequence ID" value="BCA52133.1"/>
    <property type="molecule type" value="Genomic_DNA"/>
</dbReference>
<protein>
    <recommendedName>
        <fullName evidence="3">histidine kinase</fullName>
        <ecNumber evidence="3">2.7.13.3</ecNumber>
    </recommendedName>
</protein>
<keyword evidence="6" id="KW-0812">Transmembrane</keyword>
<dbReference type="SUPFAM" id="SSF55874">
    <property type="entry name" value="ATPase domain of HSP90 chaperone/DNA topoisomerase II/histidine kinase"/>
    <property type="match status" value="1"/>
</dbReference>
<dbReference type="CDD" id="cd16922">
    <property type="entry name" value="HATPase_EvgS-ArcB-TorS-like"/>
    <property type="match status" value="1"/>
</dbReference>
<dbReference type="InterPro" id="IPR035965">
    <property type="entry name" value="PAS-like_dom_sf"/>
</dbReference>
<evidence type="ECO:0000256" key="2">
    <source>
        <dbReference type="ARBA" id="ARBA00004370"/>
    </source>
</evidence>
<dbReference type="EMBL" id="CP083680">
    <property type="protein sequence ID" value="UYU68613.1"/>
    <property type="molecule type" value="Genomic_DNA"/>
</dbReference>
<dbReference type="InterPro" id="IPR005467">
    <property type="entry name" value="His_kinase_dom"/>
</dbReference>